<dbReference type="STRING" id="70667.A0A3P7D4B2"/>
<dbReference type="PANTHER" id="PTHR28605">
    <property type="entry name" value="CTF8, CHROMOSOME TRANSMISSION FIDELITY FACTOR 8 HOMOLOG (S. CEREVISIAE)"/>
    <property type="match status" value="1"/>
</dbReference>
<evidence type="ECO:0000313" key="7">
    <source>
        <dbReference type="EMBL" id="VDM01496.1"/>
    </source>
</evidence>
<dbReference type="InterPro" id="IPR018607">
    <property type="entry name" value="Ctf8"/>
</dbReference>
<evidence type="ECO:0008006" key="9">
    <source>
        <dbReference type="Google" id="ProtNLM"/>
    </source>
</evidence>
<accession>A0A3P7D4B2</accession>
<keyword evidence="2" id="KW-0235">DNA replication</keyword>
<comment type="similarity">
    <text evidence="6">Belongs to the CTF8 family.</text>
</comment>
<dbReference type="OrthoDB" id="121932at2759"/>
<evidence type="ECO:0000256" key="5">
    <source>
        <dbReference type="ARBA" id="ARBA00023306"/>
    </source>
</evidence>
<protein>
    <recommendedName>
        <fullName evidence="9">Chromosome transmission fidelity protein 8 homolog</fullName>
    </recommendedName>
</protein>
<dbReference type="GO" id="GO:0003677">
    <property type="term" value="F:DNA binding"/>
    <property type="evidence" value="ECO:0007669"/>
    <property type="project" value="UniProtKB-KW"/>
</dbReference>
<dbReference type="GO" id="GO:0007064">
    <property type="term" value="P:mitotic sister chromatid cohesion"/>
    <property type="evidence" value="ECO:0007669"/>
    <property type="project" value="InterPro"/>
</dbReference>
<dbReference type="EMBL" id="UYSU01039609">
    <property type="protein sequence ID" value="VDM01496.1"/>
    <property type="molecule type" value="Genomic_DNA"/>
</dbReference>
<gene>
    <name evidence="7" type="ORF">SSLN_LOCUS15110</name>
</gene>
<evidence type="ECO:0000256" key="6">
    <source>
        <dbReference type="ARBA" id="ARBA00038447"/>
    </source>
</evidence>
<evidence type="ECO:0000256" key="1">
    <source>
        <dbReference type="ARBA" id="ARBA00004123"/>
    </source>
</evidence>
<evidence type="ECO:0000256" key="4">
    <source>
        <dbReference type="ARBA" id="ARBA00023242"/>
    </source>
</evidence>
<dbReference type="GO" id="GO:0031390">
    <property type="term" value="C:Ctf18 RFC-like complex"/>
    <property type="evidence" value="ECO:0007669"/>
    <property type="project" value="InterPro"/>
</dbReference>
<keyword evidence="4" id="KW-0539">Nucleus</keyword>
<dbReference type="Proteomes" id="UP000275846">
    <property type="component" value="Unassembled WGS sequence"/>
</dbReference>
<evidence type="ECO:0000256" key="2">
    <source>
        <dbReference type="ARBA" id="ARBA00022705"/>
    </source>
</evidence>
<keyword evidence="5" id="KW-0131">Cell cycle</keyword>
<dbReference type="AlphaFoldDB" id="A0A3P7D4B2"/>
<keyword evidence="3" id="KW-0238">DNA-binding</keyword>
<organism evidence="7 8">
    <name type="scientific">Schistocephalus solidus</name>
    <name type="common">Tapeworm</name>
    <dbReference type="NCBI Taxonomy" id="70667"/>
    <lineage>
        <taxon>Eukaryota</taxon>
        <taxon>Metazoa</taxon>
        <taxon>Spiralia</taxon>
        <taxon>Lophotrochozoa</taxon>
        <taxon>Platyhelminthes</taxon>
        <taxon>Cestoda</taxon>
        <taxon>Eucestoda</taxon>
        <taxon>Diphyllobothriidea</taxon>
        <taxon>Diphyllobothriidae</taxon>
        <taxon>Schistocephalus</taxon>
    </lineage>
</organism>
<comment type="subcellular location">
    <subcellularLocation>
        <location evidence="1">Nucleus</location>
    </subcellularLocation>
</comment>
<proteinExistence type="inferred from homology"/>
<dbReference type="GO" id="GO:0006260">
    <property type="term" value="P:DNA replication"/>
    <property type="evidence" value="ECO:0007669"/>
    <property type="project" value="UniProtKB-KW"/>
</dbReference>
<keyword evidence="8" id="KW-1185">Reference proteome</keyword>
<reference evidence="7 8" key="1">
    <citation type="submission" date="2018-11" db="EMBL/GenBank/DDBJ databases">
        <authorList>
            <consortium name="Pathogen Informatics"/>
        </authorList>
    </citation>
    <scope>NUCLEOTIDE SEQUENCE [LARGE SCALE GENOMIC DNA]</scope>
    <source>
        <strain evidence="7 8">NST_G2</strain>
    </source>
</reference>
<dbReference type="Pfam" id="PF09696">
    <property type="entry name" value="Ctf8"/>
    <property type="match status" value="1"/>
</dbReference>
<evidence type="ECO:0000313" key="8">
    <source>
        <dbReference type="Proteomes" id="UP000275846"/>
    </source>
</evidence>
<evidence type="ECO:0000256" key="3">
    <source>
        <dbReference type="ARBA" id="ARBA00023125"/>
    </source>
</evidence>
<name>A0A3P7D4B2_SCHSO</name>
<dbReference type="PANTHER" id="PTHR28605:SF1">
    <property type="entry name" value="CHROMOSOME TRANSMISSION FIDELITY FACTOR 8"/>
    <property type="match status" value="1"/>
</dbReference>
<sequence length="90" mass="10241">MLELQGEISHNNEDSVAGKIIGDLHFTRQNEPILIIGHNLLCGKVSKLPRPFAVLQRSRFEGSTNLSVKAIIRTKILFKTRPKPIIWMKH</sequence>